<dbReference type="EMBL" id="MDLC01000009">
    <property type="protein sequence ID" value="ODS24446.1"/>
    <property type="molecule type" value="Genomic_DNA"/>
</dbReference>
<comment type="caution">
    <text evidence="3">The sequence shown here is derived from an EMBL/GenBank/DDBJ whole genome shotgun (WGS) entry which is preliminary data.</text>
</comment>
<keyword evidence="1" id="KW-0175">Coiled coil</keyword>
<protein>
    <recommendedName>
        <fullName evidence="2">Peptidase S74 domain-containing protein</fullName>
    </recommendedName>
</protein>
<name>A0A1D2QSA9_9GAMM</name>
<dbReference type="Proteomes" id="UP000242502">
    <property type="component" value="Unassembled WGS sequence"/>
</dbReference>
<dbReference type="AlphaFoldDB" id="A0A1D2QSA9"/>
<dbReference type="InterPro" id="IPR023366">
    <property type="entry name" value="ATP_synth_asu-like_sf"/>
</dbReference>
<proteinExistence type="predicted"/>
<dbReference type="Gene3D" id="2.40.30.20">
    <property type="match status" value="1"/>
</dbReference>
<dbReference type="InterPro" id="IPR011050">
    <property type="entry name" value="Pectin_lyase_fold/virulence"/>
</dbReference>
<evidence type="ECO:0000313" key="3">
    <source>
        <dbReference type="EMBL" id="ODS24446.1"/>
    </source>
</evidence>
<evidence type="ECO:0000313" key="4">
    <source>
        <dbReference type="Proteomes" id="UP000242502"/>
    </source>
</evidence>
<feature type="coiled-coil region" evidence="1">
    <location>
        <begin position="1233"/>
        <end position="1260"/>
    </location>
</feature>
<accession>A0A1D2QSA9</accession>
<feature type="domain" description="Peptidase S74" evidence="2">
    <location>
        <begin position="1159"/>
        <end position="1254"/>
    </location>
</feature>
<dbReference type="STRING" id="62101.AB835_03870"/>
<dbReference type="InterPro" id="IPR030392">
    <property type="entry name" value="S74_ICA"/>
</dbReference>
<organism evidence="3 4">
    <name type="scientific">Candidatus Endobugula sertula</name>
    <name type="common">Bugula neritina bacterial symbiont</name>
    <dbReference type="NCBI Taxonomy" id="62101"/>
    <lineage>
        <taxon>Bacteria</taxon>
        <taxon>Pseudomonadati</taxon>
        <taxon>Pseudomonadota</taxon>
        <taxon>Gammaproteobacteria</taxon>
        <taxon>Cellvibrionales</taxon>
        <taxon>Cellvibrionaceae</taxon>
        <taxon>Candidatus Endobugula</taxon>
    </lineage>
</organism>
<dbReference type="SUPFAM" id="SSF51126">
    <property type="entry name" value="Pectin lyase-like"/>
    <property type="match status" value="1"/>
</dbReference>
<evidence type="ECO:0000259" key="2">
    <source>
        <dbReference type="PROSITE" id="PS51688"/>
    </source>
</evidence>
<reference evidence="3 4" key="1">
    <citation type="journal article" date="2016" name="Appl. Environ. Microbiol.">
        <title>Lack of Overt Genome Reduction in the Bryostatin-Producing Bryozoan Symbiont "Candidatus Endobugula sertula".</title>
        <authorList>
            <person name="Miller I.J."/>
            <person name="Vanee N."/>
            <person name="Fong S.S."/>
            <person name="Lim-Fong G.E."/>
            <person name="Kwan J.C."/>
        </authorList>
    </citation>
    <scope>NUCLEOTIDE SEQUENCE [LARGE SCALE GENOMIC DNA]</scope>
    <source>
        <strain evidence="3">AB1-4</strain>
    </source>
</reference>
<gene>
    <name evidence="3" type="ORF">AB835_03870</name>
</gene>
<dbReference type="Pfam" id="PF13884">
    <property type="entry name" value="Peptidase_S74"/>
    <property type="match status" value="1"/>
</dbReference>
<dbReference type="PROSITE" id="PS51688">
    <property type="entry name" value="ICA"/>
    <property type="match status" value="1"/>
</dbReference>
<dbReference type="InterPro" id="IPR022225">
    <property type="entry name" value="Phage_tail_fibre_N"/>
</dbReference>
<dbReference type="Pfam" id="PF12571">
    <property type="entry name" value="Phage_tail_fib"/>
    <property type="match status" value="1"/>
</dbReference>
<sequence length="1261" mass="134268">MSKNTLKPIITDVGITALVDAKNRGMLARITQVAVGDGQIGAGSGPYTATKDMTALRHEIQRAVVAGGELIGNKQNQLHLTATIQDEGADVPNVYPIYEIGFFLESGELFAIYASSGEKLAEKVADTDFLLAFDLTFSGTDAGNIVIDGSGTLVAPAAKDTMLLGPNTVKVHNQREFDTVFNQGTDTIIAANSTIVLSPIQGAYEPNDRGRWQMMREITAFANSSVSPASKVTCTAAAHGLRNGAQIVIIESTHHNGNHSVSNVTTNTFDINASFIATGIAKWSTTRYKAITAFADSTAQPGNKVTCTCAAHSLSNGNTVLISQSRYYNGTFTITHVTTNSFDITTPYISSDIASGAWGGIGNNPQNTFNARPAYILKNSIMLKDNVSIIGFNQEDTLVVKDNAATQIKVKGTASKPVTGIQLRGWSFDGRGNVGDLGGSLTSATAGGAFHLEHCSHSLLNCKIVNHNTSADGGGIYGVVGVRFITANQLHHNNAAKGGGVYHCDDSTLSVYDCTATDSGSGVYSCDNAILRLSNCKAANSTGGVVMEDNAKLGIGTQTPTVPLQVNGTIKFGNGDWQLDSGSWQNANIMYAGSASEGSFGIHGDGSKTIKLIIDGKVGIGTTSPQYPLDVFPDKDTRVRIGRAALGDMGWPDHAGFSHIDYIGQTSYALLQDHAGVTYLNCASGQRIDVRENNTTTMTVTGGKVGIGQPNPTAPLSITASTTDDPISSGLHIYNPSTSHDAIMLMHVAGSGTGNPYVSWDIHNVTGWSMGIDNDNGNAKLKICDSWDFSPSRTRMTFDHNGNIGIGTTSPQYPLDVFPNEDKRARIGRAALGDMGWPDYAGFSHIDCIGRTSYALLQDHAGVTYLNCASGQRIEVGENDTSTMTISAGKVGIGTTSPQYPLDVFPDKDKMARIGRAALGDMGWPDYAGFSHIDYIGQTSYVLLQNSAGRTYLNCASGEGIELRENDVTAMTITGGKVGIGQPNPTAPLSITANNTAYPADNGLSIYNPSASHDAIMLMHVAGSGTGNPYVSWDIQNVSGWSMGIDNDNGNAKLKISDSWDFSTSRTRMTFDRNGNVGIGTTTPGTRLDVNGTITATELKIGGWTIKEMQGGGPSDSVYPLLRFEPPYGDGVYFDSSTGKTVWSGNDGSDSAGAGYWLSDKRLKTDLASLANMMDKLQGISAYSFQWSDHEKVRHLSKDTQIGLIADEVELEFPELVDTDEEGFKQVKYAHLSAVLLEAVKTLNEQNQHLEQKMKTVQEKN</sequence>
<evidence type="ECO:0000256" key="1">
    <source>
        <dbReference type="SAM" id="Coils"/>
    </source>
</evidence>